<dbReference type="HOGENOM" id="CLU_2943342_0_0_1"/>
<reference evidence="3" key="2">
    <citation type="submission" date="2015-01" db="EMBL/GenBank/DDBJ databases">
        <title>Evolutionary Origins and Diversification of the Mycorrhizal Mutualists.</title>
        <authorList>
            <consortium name="DOE Joint Genome Institute"/>
            <consortium name="Mycorrhizal Genomics Consortium"/>
            <person name="Kohler A."/>
            <person name="Kuo A."/>
            <person name="Nagy L.G."/>
            <person name="Floudas D."/>
            <person name="Copeland A."/>
            <person name="Barry K.W."/>
            <person name="Cichocki N."/>
            <person name="Veneault-Fourrey C."/>
            <person name="LaButti K."/>
            <person name="Lindquist E.A."/>
            <person name="Lipzen A."/>
            <person name="Lundell T."/>
            <person name="Morin E."/>
            <person name="Murat C."/>
            <person name="Riley R."/>
            <person name="Ohm R."/>
            <person name="Sun H."/>
            <person name="Tunlid A."/>
            <person name="Henrissat B."/>
            <person name="Grigoriev I.V."/>
            <person name="Hibbett D.S."/>
            <person name="Martin F."/>
        </authorList>
    </citation>
    <scope>NUCLEOTIDE SEQUENCE [LARGE SCALE GENOMIC DNA]</scope>
    <source>
        <strain evidence="3">UH-Slu-Lm8-n1</strain>
    </source>
</reference>
<protein>
    <submittedName>
        <fullName evidence="2">Uncharacterized protein</fullName>
    </submittedName>
</protein>
<evidence type="ECO:0000256" key="1">
    <source>
        <dbReference type="SAM" id="MobiDB-lite"/>
    </source>
</evidence>
<feature type="region of interest" description="Disordered" evidence="1">
    <location>
        <begin position="20"/>
        <end position="60"/>
    </location>
</feature>
<evidence type="ECO:0000313" key="2">
    <source>
        <dbReference type="EMBL" id="KIK40871.1"/>
    </source>
</evidence>
<proteinExistence type="predicted"/>
<dbReference type="EMBL" id="KN835287">
    <property type="protein sequence ID" value="KIK40871.1"/>
    <property type="molecule type" value="Genomic_DNA"/>
</dbReference>
<sequence length="60" mass="6942">MYLAGVHVYHFVHEFYGQQTRVRGHRHRSNTSPSWNASPTLRTSANATADRQRGQLKTIF</sequence>
<dbReference type="AlphaFoldDB" id="A0A0D0AGI3"/>
<keyword evidence="3" id="KW-1185">Reference proteome</keyword>
<dbReference type="Proteomes" id="UP000054485">
    <property type="component" value="Unassembled WGS sequence"/>
</dbReference>
<reference evidence="2 3" key="1">
    <citation type="submission" date="2014-04" db="EMBL/GenBank/DDBJ databases">
        <authorList>
            <consortium name="DOE Joint Genome Institute"/>
            <person name="Kuo A."/>
            <person name="Ruytinx J."/>
            <person name="Rineau F."/>
            <person name="Colpaert J."/>
            <person name="Kohler A."/>
            <person name="Nagy L.G."/>
            <person name="Floudas D."/>
            <person name="Copeland A."/>
            <person name="Barry K.W."/>
            <person name="Cichocki N."/>
            <person name="Veneault-Fourrey C."/>
            <person name="LaButti K."/>
            <person name="Lindquist E.A."/>
            <person name="Lipzen A."/>
            <person name="Lundell T."/>
            <person name="Morin E."/>
            <person name="Murat C."/>
            <person name="Sun H."/>
            <person name="Tunlid A."/>
            <person name="Henrissat B."/>
            <person name="Grigoriev I.V."/>
            <person name="Hibbett D.S."/>
            <person name="Martin F."/>
            <person name="Nordberg H.P."/>
            <person name="Cantor M.N."/>
            <person name="Hua S.X."/>
        </authorList>
    </citation>
    <scope>NUCLEOTIDE SEQUENCE [LARGE SCALE GENOMIC DNA]</scope>
    <source>
        <strain evidence="2 3">UH-Slu-Lm8-n1</strain>
    </source>
</reference>
<feature type="compositionally biased region" description="Polar residues" evidence="1">
    <location>
        <begin position="30"/>
        <end position="49"/>
    </location>
</feature>
<dbReference type="InParanoid" id="A0A0D0AGI3"/>
<accession>A0A0D0AGI3</accession>
<name>A0A0D0AGI3_9AGAM</name>
<evidence type="ECO:0000313" key="3">
    <source>
        <dbReference type="Proteomes" id="UP000054485"/>
    </source>
</evidence>
<gene>
    <name evidence="2" type="ORF">CY34DRAFT_242248</name>
</gene>
<organism evidence="2 3">
    <name type="scientific">Suillus luteus UH-Slu-Lm8-n1</name>
    <dbReference type="NCBI Taxonomy" id="930992"/>
    <lineage>
        <taxon>Eukaryota</taxon>
        <taxon>Fungi</taxon>
        <taxon>Dikarya</taxon>
        <taxon>Basidiomycota</taxon>
        <taxon>Agaricomycotina</taxon>
        <taxon>Agaricomycetes</taxon>
        <taxon>Agaricomycetidae</taxon>
        <taxon>Boletales</taxon>
        <taxon>Suillineae</taxon>
        <taxon>Suillaceae</taxon>
        <taxon>Suillus</taxon>
    </lineage>
</organism>